<protein>
    <recommendedName>
        <fullName evidence="3">ECF transporter S component</fullName>
    </recommendedName>
</protein>
<accession>A0A212JFI8</accession>
<gene>
    <name evidence="2" type="ORF">KL86DYS2_11407</name>
</gene>
<evidence type="ECO:0000256" key="1">
    <source>
        <dbReference type="SAM" id="Phobius"/>
    </source>
</evidence>
<keyword evidence="1" id="KW-0812">Transmembrane</keyword>
<organism evidence="2">
    <name type="scientific">uncultured Dysgonomonas sp</name>
    <dbReference type="NCBI Taxonomy" id="206096"/>
    <lineage>
        <taxon>Bacteria</taxon>
        <taxon>Pseudomonadati</taxon>
        <taxon>Bacteroidota</taxon>
        <taxon>Bacteroidia</taxon>
        <taxon>Bacteroidales</taxon>
        <taxon>Dysgonomonadaceae</taxon>
        <taxon>Dysgonomonas</taxon>
        <taxon>environmental samples</taxon>
    </lineage>
</organism>
<name>A0A212JFI8_9BACT</name>
<evidence type="ECO:0008006" key="3">
    <source>
        <dbReference type="Google" id="ProtNLM"/>
    </source>
</evidence>
<sequence>METTVKLYSLTYKEIKTYLFALLFVVGNIALPQICHLIPGGGLTWLPIYFFTLIAAYKYGLRVGLLTAILSPLINSALFGMPPVALLPAILIKSTLLAGAAAYAAHRLGKISLLGIIAAVLTYQIAGTLIEWAIVKDFFTAVQDFRIGIPGMLIQIFGGYALLKVIAKI</sequence>
<feature type="transmembrane region" description="Helical" evidence="1">
    <location>
        <begin position="18"/>
        <end position="38"/>
    </location>
</feature>
<keyword evidence="1" id="KW-1133">Transmembrane helix</keyword>
<feature type="transmembrane region" description="Helical" evidence="1">
    <location>
        <begin position="111"/>
        <end position="135"/>
    </location>
</feature>
<proteinExistence type="predicted"/>
<dbReference type="AlphaFoldDB" id="A0A212JFI8"/>
<feature type="transmembrane region" description="Helical" evidence="1">
    <location>
        <begin position="85"/>
        <end position="104"/>
    </location>
</feature>
<evidence type="ECO:0000313" key="2">
    <source>
        <dbReference type="EMBL" id="SBV98207.1"/>
    </source>
</evidence>
<dbReference type="RefSeq" id="WP_135103840.1">
    <property type="nucleotide sequence ID" value="NZ_LT599021.1"/>
</dbReference>
<keyword evidence="1" id="KW-0472">Membrane</keyword>
<feature type="transmembrane region" description="Helical" evidence="1">
    <location>
        <begin position="147"/>
        <end position="167"/>
    </location>
</feature>
<reference evidence="2" key="1">
    <citation type="submission" date="2016-04" db="EMBL/GenBank/DDBJ databases">
        <authorList>
            <person name="Evans L.H."/>
            <person name="Alamgir A."/>
            <person name="Owens N."/>
            <person name="Weber N.D."/>
            <person name="Virtaneva K."/>
            <person name="Barbian K."/>
            <person name="Babar A."/>
            <person name="Rosenke K."/>
        </authorList>
    </citation>
    <scope>NUCLEOTIDE SEQUENCE</scope>
    <source>
        <strain evidence="2">86-2</strain>
    </source>
</reference>
<dbReference type="EMBL" id="FLUL01000001">
    <property type="protein sequence ID" value="SBV98207.1"/>
    <property type="molecule type" value="Genomic_DNA"/>
</dbReference>